<dbReference type="InterPro" id="IPR042532">
    <property type="entry name" value="EXOC3/Sec6_C"/>
</dbReference>
<dbReference type="VEuPathDB" id="FungiDB:SCODWIG_01577"/>
<dbReference type="GO" id="GO:0000149">
    <property type="term" value="F:SNARE binding"/>
    <property type="evidence" value="ECO:0007669"/>
    <property type="project" value="TreeGrafter"/>
</dbReference>
<protein>
    <submittedName>
        <fullName evidence="4">Related to Exocyst complex component SEC6</fullName>
    </submittedName>
</protein>
<dbReference type="InterPro" id="IPR010326">
    <property type="entry name" value="EXOC3/Sec6"/>
</dbReference>
<dbReference type="AlphaFoldDB" id="A0A376B548"/>
<dbReference type="Gene3D" id="1.10.357.50">
    <property type="match status" value="1"/>
</dbReference>
<dbReference type="GO" id="GO:0051601">
    <property type="term" value="P:exocyst localization"/>
    <property type="evidence" value="ECO:0007669"/>
    <property type="project" value="TreeGrafter"/>
</dbReference>
<evidence type="ECO:0000256" key="3">
    <source>
        <dbReference type="ARBA" id="ARBA00022483"/>
    </source>
</evidence>
<evidence type="ECO:0000313" key="5">
    <source>
        <dbReference type="Proteomes" id="UP000262825"/>
    </source>
</evidence>
<dbReference type="PANTHER" id="PTHR21292:SF1">
    <property type="entry name" value="EXOCYST COMPLEX COMPONENT 3"/>
    <property type="match status" value="1"/>
</dbReference>
<evidence type="ECO:0000256" key="2">
    <source>
        <dbReference type="ARBA" id="ARBA00022448"/>
    </source>
</evidence>
<dbReference type="Gene3D" id="1.10.357.70">
    <property type="entry name" value="Exocyst complex component Sec6, C-terminal domain"/>
    <property type="match status" value="1"/>
</dbReference>
<evidence type="ECO:0000313" key="4">
    <source>
        <dbReference type="EMBL" id="SSD59816.1"/>
    </source>
</evidence>
<dbReference type="GO" id="GO:0000145">
    <property type="term" value="C:exocyst"/>
    <property type="evidence" value="ECO:0007669"/>
    <property type="project" value="InterPro"/>
</dbReference>
<reference evidence="5" key="1">
    <citation type="submission" date="2018-06" db="EMBL/GenBank/DDBJ databases">
        <authorList>
            <person name="Guldener U."/>
        </authorList>
    </citation>
    <scope>NUCLEOTIDE SEQUENCE [LARGE SCALE GENOMIC DNA]</scope>
    <source>
        <strain evidence="5">UTAD17</strain>
    </source>
</reference>
<evidence type="ECO:0000256" key="1">
    <source>
        <dbReference type="ARBA" id="ARBA00009447"/>
    </source>
</evidence>
<organism evidence="4 5">
    <name type="scientific">Saccharomycodes ludwigii</name>
    <dbReference type="NCBI Taxonomy" id="36035"/>
    <lineage>
        <taxon>Eukaryota</taxon>
        <taxon>Fungi</taxon>
        <taxon>Dikarya</taxon>
        <taxon>Ascomycota</taxon>
        <taxon>Saccharomycotina</taxon>
        <taxon>Saccharomycetes</taxon>
        <taxon>Saccharomycodales</taxon>
        <taxon>Saccharomycodaceae</taxon>
        <taxon>Saccharomycodes</taxon>
    </lineage>
</organism>
<name>A0A376B548_9ASCO</name>
<keyword evidence="5" id="KW-1185">Reference proteome</keyword>
<keyword evidence="3" id="KW-0268">Exocytosis</keyword>
<accession>A0A376B548</accession>
<dbReference type="Pfam" id="PF06046">
    <property type="entry name" value="Sec6"/>
    <property type="match status" value="1"/>
</dbReference>
<dbReference type="GO" id="GO:0006887">
    <property type="term" value="P:exocytosis"/>
    <property type="evidence" value="ECO:0007669"/>
    <property type="project" value="UniProtKB-KW"/>
</dbReference>
<dbReference type="PANTHER" id="PTHR21292">
    <property type="entry name" value="EXOCYST COMPLEX COMPONENT SEC6-RELATED"/>
    <property type="match status" value="1"/>
</dbReference>
<sequence length="816" mass="94362">MLIDDYALKKVSQLIKDEVALGSITEIKEQLIKEKSTIDYQLRRSTEVHFDTIQSGFDALTSSQKYVTSLKNKVHTIHELSEESKQSIEHYDIVKDATKIQEIMDQTTNIYDKILSFNDTLSRIDNMINYELSQDSIETGCSGLLEIHFILSMLRDFQEHVNVLATVSNDDVQRTIPKIFQNSSETIERFNSLLENITYDLIEAFRAGNKSLLIRYFKIIEFEDREDTKIKAMRYIIHSKEKEIEATKIRKLPSDSMLYNKINGNDVENQISGDNQPSNRLLANEILNGTVTGRINPRNYKKFMIEVINRSIREMFVEVRKEYTGDKKFEVINNLDWVLNELFVAQKHLTECCPRSLDIFKIYFDAYYKEMKSLMSELVEAEPETIIILDILDFDKQFTKSLMSDFGFKKDDIKSILGDKEKETLLDDYLNLILMKMKEWIGNLEKTELEIFVERKTPPIKDAENLLCLDGTKTCFQMFTQQAEVAAGSGQVKILLGVIEKFCGLLNEREKIWIRTIQSEVGRWLNYNRKCRDDPEDVTKDDECAAGLIEYLIAVANDQMRAADYAVAISQKYGDMVNKTNAHIIENLIEGTLDGFAQVAKCSTSGLISVIFDDLQKPYAEIFSKNWYTGNQAQQISDTLMEYLSDVKLQMNPFVYSTFVENVIEETILKFFNALKYEHSFKIKRSKFLDAMKRDFEIFYKLFIQFVTDKEARAVVIDGKFKFVEFFMDLCCEPSDTLLATWSNLLKTYPDCPVTLLSGILMCRDDISSSNSKDILINARQIEKAALDKAKQDPDYQPTFMSNFTDRKSTRLNSSH</sequence>
<keyword evidence="2" id="KW-0813">Transport</keyword>
<proteinExistence type="inferred from homology"/>
<dbReference type="EMBL" id="UFAJ01000210">
    <property type="protein sequence ID" value="SSD59816.1"/>
    <property type="molecule type" value="Genomic_DNA"/>
</dbReference>
<dbReference type="Proteomes" id="UP000262825">
    <property type="component" value="Unassembled WGS sequence"/>
</dbReference>
<gene>
    <name evidence="4" type="ORF">SCODWIG_01577</name>
</gene>
<comment type="similarity">
    <text evidence="1">Belongs to the SEC6 family.</text>
</comment>